<organism evidence="2">
    <name type="scientific">marine sediment metagenome</name>
    <dbReference type="NCBI Taxonomy" id="412755"/>
    <lineage>
        <taxon>unclassified sequences</taxon>
        <taxon>metagenomes</taxon>
        <taxon>ecological metagenomes</taxon>
    </lineage>
</organism>
<proteinExistence type="predicted"/>
<feature type="domain" description="SWIM-type" evidence="1">
    <location>
        <begin position="283"/>
        <end position="325"/>
    </location>
</feature>
<dbReference type="InterPro" id="IPR007527">
    <property type="entry name" value="Znf_SWIM"/>
</dbReference>
<reference evidence="2" key="1">
    <citation type="journal article" date="2015" name="Nature">
        <title>Complex archaea that bridge the gap between prokaryotes and eukaryotes.</title>
        <authorList>
            <person name="Spang A."/>
            <person name="Saw J.H."/>
            <person name="Jorgensen S.L."/>
            <person name="Zaremba-Niedzwiedzka K."/>
            <person name="Martijn J."/>
            <person name="Lind A.E."/>
            <person name="van Eijk R."/>
            <person name="Schleper C."/>
            <person name="Guy L."/>
            <person name="Ettema T.J."/>
        </authorList>
    </citation>
    <scope>NUCLEOTIDE SEQUENCE</scope>
</reference>
<accession>A0A0F9MZM3</accession>
<dbReference type="PROSITE" id="PS50966">
    <property type="entry name" value="ZF_SWIM"/>
    <property type="match status" value="2"/>
</dbReference>
<name>A0A0F9MZM3_9ZZZZ</name>
<feature type="domain" description="SWIM-type" evidence="1">
    <location>
        <begin position="352"/>
        <end position="382"/>
    </location>
</feature>
<dbReference type="GO" id="GO:0008270">
    <property type="term" value="F:zinc ion binding"/>
    <property type="evidence" value="ECO:0007669"/>
    <property type="project" value="InterPro"/>
</dbReference>
<sequence>MVLEELLYLQNSKFLESAIILQPELTKSKMLFEADLVDSNLVIECFFLLFEVVKIKRGRDPLYTERRSYDPIITVRDNDIQFETFSHDMTNYACMVFNDSAFTNVNYWEKGVTNVDFTPEFINTLRKAGGSKVKSISVDPEGFSVDISDKESLHEKKVELPENWEIALDNLRKYVKSRRTRTSFSGRQGNQFDLFAQPKLARLELTWRPKDELLFSRYKFRKNLGYAILGSTLDITKRMDGRTNPRYMAIRSEQMLKTIKTYILYSESTGENEWVVYTNKAKFKITKDSDNIFRCNCPDYIFRGKAKGNHIYQCKHIMTVLKPKLDIVLEGENKWSVHTLGENKVLEKNIVLFRRLNFKCTCIEHKRYNLCPHIVEVMRNTEDFQFKELLEDLSYNVHVVSKEDGSSLNLLKPTRKIKVTEENLKYLNNSRVVIYKSKVEFIERKTSKYGDKYTEFFIITLKDVSLGPKLEEANKQMSLTNFFTPKNKYIAYRRQTIPNLVIRLSAKTFHGLNLKVGSSIRMLGTLKENKRYGYLLMRIAEAKSG</sequence>
<gene>
    <name evidence="2" type="ORF">LCGC14_1029310</name>
</gene>
<evidence type="ECO:0000259" key="1">
    <source>
        <dbReference type="PROSITE" id="PS50966"/>
    </source>
</evidence>
<comment type="caution">
    <text evidence="2">The sequence shown here is derived from an EMBL/GenBank/DDBJ whole genome shotgun (WGS) entry which is preliminary data.</text>
</comment>
<protein>
    <recommendedName>
        <fullName evidence="1">SWIM-type domain-containing protein</fullName>
    </recommendedName>
</protein>
<evidence type="ECO:0000313" key="2">
    <source>
        <dbReference type="EMBL" id="KKN11164.1"/>
    </source>
</evidence>
<dbReference type="EMBL" id="LAZR01004166">
    <property type="protein sequence ID" value="KKN11164.1"/>
    <property type="molecule type" value="Genomic_DNA"/>
</dbReference>
<dbReference type="AlphaFoldDB" id="A0A0F9MZM3"/>